<feature type="modified residue" description="N6-(pyridoxal phosphate)lysine" evidence="8">
    <location>
        <position position="281"/>
    </location>
</feature>
<keyword evidence="5 8" id="KW-0648">Protein biosynthesis</keyword>
<dbReference type="Gene3D" id="3.40.640.10">
    <property type="entry name" value="Type I PLP-dependent aspartate aminotransferase-like (Major domain)"/>
    <property type="match status" value="1"/>
</dbReference>
<dbReference type="InterPro" id="IPR004534">
    <property type="entry name" value="SelA_trans"/>
</dbReference>
<evidence type="ECO:0000256" key="4">
    <source>
        <dbReference type="ARBA" id="ARBA00022898"/>
    </source>
</evidence>
<evidence type="ECO:0000259" key="10">
    <source>
        <dbReference type="Pfam" id="PF12390"/>
    </source>
</evidence>
<evidence type="ECO:0000256" key="7">
    <source>
        <dbReference type="ARBA" id="ARBA00044507"/>
    </source>
</evidence>
<keyword evidence="2 8" id="KW-0963">Cytoplasm</keyword>
<dbReference type="NCBIfam" id="TIGR00474">
    <property type="entry name" value="selA"/>
    <property type="match status" value="1"/>
</dbReference>
<sequence length="460" mass="48060">MTDHRRSIPRTDTLLADPRLVEARRRFGHAQVKAVIVEVQQRARDGDLSPEDVLTAVLAALPASAAGLRPVINATGVLLHTNLGRAPLSAAARQAVDLAAGVTDVELDLDTGDRGRRGRTALAALAAAVPAAEAVHVVNNNAAALVLAATALAAGGEIVISRGELIEIGDGFRLPDLLVSTGARLREVGMTNRTALADYADAIGPRTGMVLKVHPSNYRIEGFTADVPVARLSELCRERGIPLVADAGSGLLTPEPLLPREPDVTSWLTEGADLVTTSGDKLLGGPQCGLMFGRTDLVDRLRRHPLARALRVDKITLAALEATVAGPPTPTWESLHADQATLRSRAENLAARLRDKGVDAEAVDSRSVVGGGGAPGVSLPSAAVALDRRTAAALRRADPPVLARVEDGRCLLDLRVVPAEHDDTLLAGVLATLPGGSRLPAAGQVQKDVQAARPAGSRRR</sequence>
<dbReference type="EMBL" id="JBHMEI010000100">
    <property type="protein sequence ID" value="MFB9209302.1"/>
    <property type="molecule type" value="Genomic_DNA"/>
</dbReference>
<dbReference type="RefSeq" id="WP_189650814.1">
    <property type="nucleotide sequence ID" value="NZ_BMRC01000015.1"/>
</dbReference>
<dbReference type="InterPro" id="IPR018319">
    <property type="entry name" value="SelA-like"/>
</dbReference>
<protein>
    <recommendedName>
        <fullName evidence="8">L-seryl-tRNA(Sec) selenium transferase</fullName>
        <ecNumber evidence="8">2.9.1.1</ecNumber>
    </recommendedName>
    <alternativeName>
        <fullName evidence="8">Selenocysteine synthase</fullName>
        <shortName evidence="8">Sec synthase</shortName>
    </alternativeName>
    <alternativeName>
        <fullName evidence="8">Selenocysteinyl-tRNA(Sec) synthase</fullName>
    </alternativeName>
</protein>
<dbReference type="PANTHER" id="PTHR32328:SF0">
    <property type="entry name" value="L-SERYL-TRNA(SEC) SELENIUM TRANSFERASE"/>
    <property type="match status" value="1"/>
</dbReference>
<evidence type="ECO:0000256" key="1">
    <source>
        <dbReference type="ARBA" id="ARBA00001933"/>
    </source>
</evidence>
<feature type="domain" description="L-seryl-tRNA selenium transferase N-terminal" evidence="10">
    <location>
        <begin position="5"/>
        <end position="44"/>
    </location>
</feature>
<accession>A0ABV5IYF9</accession>
<keyword evidence="3 8" id="KW-0808">Transferase</keyword>
<feature type="region of interest" description="Disordered" evidence="9">
    <location>
        <begin position="437"/>
        <end position="460"/>
    </location>
</feature>
<dbReference type="Gene3D" id="3.90.1150.180">
    <property type="match status" value="1"/>
</dbReference>
<dbReference type="InterPro" id="IPR015421">
    <property type="entry name" value="PyrdxlP-dep_Trfase_major"/>
</dbReference>
<evidence type="ECO:0000256" key="6">
    <source>
        <dbReference type="ARBA" id="ARBA00023266"/>
    </source>
</evidence>
<dbReference type="Proteomes" id="UP001589647">
    <property type="component" value="Unassembled WGS sequence"/>
</dbReference>
<evidence type="ECO:0000256" key="5">
    <source>
        <dbReference type="ARBA" id="ARBA00022917"/>
    </source>
</evidence>
<organism evidence="11 12">
    <name type="scientific">Nonomuraea spiralis</name>
    <dbReference type="NCBI Taxonomy" id="46182"/>
    <lineage>
        <taxon>Bacteria</taxon>
        <taxon>Bacillati</taxon>
        <taxon>Actinomycetota</taxon>
        <taxon>Actinomycetes</taxon>
        <taxon>Streptosporangiales</taxon>
        <taxon>Streptosporangiaceae</taxon>
        <taxon>Nonomuraea</taxon>
    </lineage>
</organism>
<dbReference type="Pfam" id="PF12390">
    <property type="entry name" value="Se-cys_synth_N"/>
    <property type="match status" value="1"/>
</dbReference>
<comment type="caution">
    <text evidence="11">The sequence shown here is derived from an EMBL/GenBank/DDBJ whole genome shotgun (WGS) entry which is preliminary data.</text>
</comment>
<evidence type="ECO:0000256" key="9">
    <source>
        <dbReference type="SAM" id="MobiDB-lite"/>
    </source>
</evidence>
<dbReference type="InterPro" id="IPR015424">
    <property type="entry name" value="PyrdxlP-dep_Trfase"/>
</dbReference>
<dbReference type="GO" id="GO:0004125">
    <property type="term" value="F:L-seryl-tRNA(Sec) selenium transferase activity"/>
    <property type="evidence" value="ECO:0007669"/>
    <property type="project" value="UniProtKB-EC"/>
</dbReference>
<evidence type="ECO:0000256" key="8">
    <source>
        <dbReference type="HAMAP-Rule" id="MF_00423"/>
    </source>
</evidence>
<evidence type="ECO:0000256" key="3">
    <source>
        <dbReference type="ARBA" id="ARBA00022679"/>
    </source>
</evidence>
<dbReference type="SUPFAM" id="SSF53383">
    <property type="entry name" value="PLP-dependent transferases"/>
    <property type="match status" value="1"/>
</dbReference>
<dbReference type="InterPro" id="IPR025862">
    <property type="entry name" value="SelA_trans_N_dom"/>
</dbReference>
<name>A0ABV5IYF9_9ACTN</name>
<proteinExistence type="inferred from homology"/>
<dbReference type="PANTHER" id="PTHR32328">
    <property type="entry name" value="L-SERYL-TRNA(SEC) SELENIUM TRANSFERASE"/>
    <property type="match status" value="1"/>
</dbReference>
<comment type="pathway">
    <text evidence="8">Aminoacyl-tRNA biosynthesis; selenocysteinyl-tRNA(Sec) biosynthesis; selenocysteinyl-tRNA(Sec) from L-seryl-tRNA(Sec) (bacterial route): step 1/1.</text>
</comment>
<comment type="subcellular location">
    <subcellularLocation>
        <location evidence="8">Cytoplasm</location>
    </subcellularLocation>
</comment>
<evidence type="ECO:0000256" key="2">
    <source>
        <dbReference type="ARBA" id="ARBA00022490"/>
    </source>
</evidence>
<dbReference type="EC" id="2.9.1.1" evidence="8"/>
<evidence type="ECO:0000313" key="12">
    <source>
        <dbReference type="Proteomes" id="UP001589647"/>
    </source>
</evidence>
<reference evidence="11 12" key="1">
    <citation type="submission" date="2024-09" db="EMBL/GenBank/DDBJ databases">
        <authorList>
            <person name="Sun Q."/>
            <person name="Mori K."/>
        </authorList>
    </citation>
    <scope>NUCLEOTIDE SEQUENCE [LARGE SCALE GENOMIC DNA]</scope>
    <source>
        <strain evidence="11 12">CCM 3426</strain>
    </source>
</reference>
<keyword evidence="6 8" id="KW-0711">Selenium</keyword>
<comment type="cofactor">
    <cofactor evidence="1 8">
        <name>pyridoxal 5'-phosphate</name>
        <dbReference type="ChEBI" id="CHEBI:597326"/>
    </cofactor>
</comment>
<evidence type="ECO:0000313" key="11">
    <source>
        <dbReference type="EMBL" id="MFB9209302.1"/>
    </source>
</evidence>
<gene>
    <name evidence="8 11" type="primary">selA</name>
    <name evidence="11" type="ORF">ACFFV7_49535</name>
</gene>
<comment type="function">
    <text evidence="8">Converts seryl-tRNA(Sec) to selenocysteinyl-tRNA(Sec) required for selenoprotein biosynthesis.</text>
</comment>
<comment type="catalytic activity">
    <reaction evidence="8">
        <text>L-seryl-tRNA(Sec) + selenophosphate + H(+) = L-selenocysteinyl-tRNA(Sec) + phosphate</text>
        <dbReference type="Rhea" id="RHEA:22728"/>
        <dbReference type="Rhea" id="RHEA-COMP:9742"/>
        <dbReference type="Rhea" id="RHEA-COMP:9743"/>
        <dbReference type="ChEBI" id="CHEBI:15378"/>
        <dbReference type="ChEBI" id="CHEBI:16144"/>
        <dbReference type="ChEBI" id="CHEBI:43474"/>
        <dbReference type="ChEBI" id="CHEBI:78533"/>
        <dbReference type="ChEBI" id="CHEBI:78573"/>
        <dbReference type="EC" id="2.9.1.1"/>
    </reaction>
</comment>
<dbReference type="HAMAP" id="MF_00423">
    <property type="entry name" value="SelA"/>
    <property type="match status" value="1"/>
</dbReference>
<keyword evidence="4 8" id="KW-0663">Pyridoxal phosphate</keyword>
<dbReference type="Pfam" id="PF03841">
    <property type="entry name" value="SelA"/>
    <property type="match status" value="1"/>
</dbReference>
<keyword evidence="12" id="KW-1185">Reference proteome</keyword>
<comment type="similarity">
    <text evidence="7 8">Belongs to the SelA family.</text>
</comment>